<dbReference type="InterPro" id="IPR010280">
    <property type="entry name" value="U5_MeTrfase_fam"/>
</dbReference>
<dbReference type="Gene3D" id="2.40.50.1070">
    <property type="match status" value="1"/>
</dbReference>
<reference evidence="6 7" key="1">
    <citation type="submission" date="2016-07" db="EMBL/GenBank/DDBJ databases">
        <title>Characterization of isolates of Eisenbergiella tayi derived from blood cultures, using whole genome sequencing.</title>
        <authorList>
            <person name="Burdz T."/>
            <person name="Wiebe D."/>
            <person name="Huynh C."/>
            <person name="Bernard K."/>
        </authorList>
    </citation>
    <scope>NUCLEOTIDE SEQUENCE [LARGE SCALE GENOMIC DNA]</scope>
    <source>
        <strain evidence="6 7">NML 110608</strain>
    </source>
</reference>
<evidence type="ECO:0000256" key="1">
    <source>
        <dbReference type="ARBA" id="ARBA00022603"/>
    </source>
</evidence>
<evidence type="ECO:0000256" key="4">
    <source>
        <dbReference type="PROSITE-ProRule" id="PRU01024"/>
    </source>
</evidence>
<dbReference type="FunFam" id="3.40.50.150:FF:000009">
    <property type="entry name" value="23S rRNA (Uracil(1939)-C(5))-methyltransferase RlmD"/>
    <property type="match status" value="1"/>
</dbReference>
<gene>
    <name evidence="6" type="primary">rlmCD_2</name>
    <name evidence="6" type="ORF">BEI61_05358</name>
</gene>
<organism evidence="6 7">
    <name type="scientific">Eisenbergiella tayi</name>
    <dbReference type="NCBI Taxonomy" id="1432052"/>
    <lineage>
        <taxon>Bacteria</taxon>
        <taxon>Bacillati</taxon>
        <taxon>Bacillota</taxon>
        <taxon>Clostridia</taxon>
        <taxon>Lachnospirales</taxon>
        <taxon>Lachnospiraceae</taxon>
        <taxon>Eisenbergiella</taxon>
    </lineage>
</organism>
<evidence type="ECO:0000313" key="6">
    <source>
        <dbReference type="EMBL" id="ODM04551.1"/>
    </source>
</evidence>
<evidence type="ECO:0000313" key="7">
    <source>
        <dbReference type="Proteomes" id="UP000094067"/>
    </source>
</evidence>
<dbReference type="EC" id="2.1.1.189" evidence="6"/>
<feature type="binding site" evidence="4">
    <location>
        <position position="245"/>
    </location>
    <ligand>
        <name>S-adenosyl-L-methionine</name>
        <dbReference type="ChEBI" id="CHEBI:59789"/>
    </ligand>
</feature>
<proteinExistence type="inferred from homology"/>
<comment type="similarity">
    <text evidence="4">Belongs to the class I-like SAM-binding methyltransferase superfamily. RNA M5U methyltransferase family.</text>
</comment>
<keyword evidence="1 4" id="KW-0489">Methyltransferase</keyword>
<comment type="caution">
    <text evidence="6">The sequence shown here is derived from an EMBL/GenBank/DDBJ whole genome shotgun (WGS) entry which is preliminary data.</text>
</comment>
<dbReference type="Proteomes" id="UP000094067">
    <property type="component" value="Unassembled WGS sequence"/>
</dbReference>
<accession>A0A1E3A827</accession>
<dbReference type="AlphaFoldDB" id="A0A1E3A827"/>
<evidence type="ECO:0000256" key="3">
    <source>
        <dbReference type="ARBA" id="ARBA00022691"/>
    </source>
</evidence>
<sequence length="389" mass="43574">MEKKCVNEKKCGSCKYLHMTYKEQLKKKEEFVKHELEKCPELKGHFKPIIGMENPWNYRNKVTAVFDRDRKGNPISGVYQEGTHRVIPVEKCLIEDELADKIIGTIRGMLRSFKIKVYDEDTGYGLLRYVLVRRGFATGEVMVVLVTASPIFPSKRNFTNALLKAHPEITTVVQNVNNRTDSLILGDKQQVLFGKGYIEDILCGCRFRISPASFYQINPVQTEKLYSKAVELAELSGKETVIDAYCGIGTIGLIASKHAKNVISVELNPDAVRDAIVNAKVNGIKNVRFYKADAGRFLTQMAEEGAKADVLLMDPPRNGSSEEFLRSAALLGPGKIVYISCNPVSLGRDLGVLKKLGYRAEECWMVDMFPWVGHVESVIIMQNCGLKGK</sequence>
<dbReference type="FunFam" id="2.40.50.1070:FF:000003">
    <property type="entry name" value="23S rRNA (Uracil-5-)-methyltransferase RumA"/>
    <property type="match status" value="1"/>
</dbReference>
<dbReference type="PANTHER" id="PTHR11061:SF30">
    <property type="entry name" value="TRNA (URACIL(54)-C(5))-METHYLTRANSFERASE"/>
    <property type="match status" value="1"/>
</dbReference>
<feature type="active site" evidence="5">
    <location>
        <position position="341"/>
    </location>
</feature>
<dbReference type="SUPFAM" id="SSF53335">
    <property type="entry name" value="S-adenosyl-L-methionine-dependent methyltransferases"/>
    <property type="match status" value="1"/>
</dbReference>
<protein>
    <submittedName>
        <fullName evidence="6">23S rRNA (Uracil-C(5))-methyltransferase RlmCD</fullName>
        <ecNumber evidence="6">2.1.1.189</ecNumber>
    </submittedName>
</protein>
<name>A0A1E3A827_9FIRM</name>
<dbReference type="Gene3D" id="3.40.50.150">
    <property type="entry name" value="Vaccinia Virus protein VP39"/>
    <property type="match status" value="1"/>
</dbReference>
<feature type="active site" description="Nucleophile" evidence="4">
    <location>
        <position position="341"/>
    </location>
</feature>
<evidence type="ECO:0000256" key="2">
    <source>
        <dbReference type="ARBA" id="ARBA00022679"/>
    </source>
</evidence>
<dbReference type="PANTHER" id="PTHR11061">
    <property type="entry name" value="RNA M5U METHYLTRANSFERASE"/>
    <property type="match status" value="1"/>
</dbReference>
<dbReference type="GO" id="GO:0070475">
    <property type="term" value="P:rRNA base methylation"/>
    <property type="evidence" value="ECO:0007669"/>
    <property type="project" value="TreeGrafter"/>
</dbReference>
<evidence type="ECO:0000256" key="5">
    <source>
        <dbReference type="PROSITE-ProRule" id="PRU10015"/>
    </source>
</evidence>
<feature type="binding site" evidence="4">
    <location>
        <position position="216"/>
    </location>
    <ligand>
        <name>S-adenosyl-L-methionine</name>
        <dbReference type="ChEBI" id="CHEBI:59789"/>
    </ligand>
</feature>
<keyword evidence="2 4" id="KW-0808">Transferase</keyword>
<feature type="binding site" evidence="4">
    <location>
        <position position="266"/>
    </location>
    <ligand>
        <name>S-adenosyl-L-methionine</name>
        <dbReference type="ChEBI" id="CHEBI:59789"/>
    </ligand>
</feature>
<dbReference type="Pfam" id="PF05958">
    <property type="entry name" value="tRNA_U5-meth_tr"/>
    <property type="match status" value="1"/>
</dbReference>
<dbReference type="PROSITE" id="PS51687">
    <property type="entry name" value="SAM_MT_RNA_M5U"/>
    <property type="match status" value="1"/>
</dbReference>
<keyword evidence="3 4" id="KW-0949">S-adenosyl-L-methionine</keyword>
<dbReference type="NCBIfam" id="TIGR00479">
    <property type="entry name" value="rumA"/>
    <property type="match status" value="1"/>
</dbReference>
<dbReference type="PROSITE" id="PS01230">
    <property type="entry name" value="TRMA_1"/>
    <property type="match status" value="1"/>
</dbReference>
<dbReference type="PATRIC" id="fig|1432052.4.peg.5963"/>
<dbReference type="InterPro" id="IPR030390">
    <property type="entry name" value="MeTrfase_TrmA_AS"/>
</dbReference>
<dbReference type="InterPro" id="IPR029063">
    <property type="entry name" value="SAM-dependent_MTases_sf"/>
</dbReference>
<dbReference type="EMBL" id="MCGH01000003">
    <property type="protein sequence ID" value="ODM04551.1"/>
    <property type="molecule type" value="Genomic_DNA"/>
</dbReference>
<dbReference type="GO" id="GO:0070041">
    <property type="term" value="F:rRNA (uridine-C5-)-methyltransferase activity"/>
    <property type="evidence" value="ECO:0007669"/>
    <property type="project" value="TreeGrafter"/>
</dbReference>
<feature type="binding site" evidence="4">
    <location>
        <position position="314"/>
    </location>
    <ligand>
        <name>S-adenosyl-L-methionine</name>
        <dbReference type="ChEBI" id="CHEBI:59789"/>
    </ligand>
</feature>
<dbReference type="RefSeq" id="WP_069154669.1">
    <property type="nucleotide sequence ID" value="NZ_MCGH01000003.1"/>
</dbReference>
<dbReference type="CDD" id="cd02440">
    <property type="entry name" value="AdoMet_MTases"/>
    <property type="match status" value="1"/>
</dbReference>